<feature type="domain" description="HTH cro/C1-type" evidence="1">
    <location>
        <begin position="19"/>
        <end position="61"/>
    </location>
</feature>
<comment type="caution">
    <text evidence="2">The sequence shown here is derived from an EMBL/GenBank/DDBJ whole genome shotgun (WGS) entry which is preliminary data.</text>
</comment>
<organism evidence="2 3">
    <name type="scientific">Virgisporangium aurantiacum</name>
    <dbReference type="NCBI Taxonomy" id="175570"/>
    <lineage>
        <taxon>Bacteria</taxon>
        <taxon>Bacillati</taxon>
        <taxon>Actinomycetota</taxon>
        <taxon>Actinomycetes</taxon>
        <taxon>Micromonosporales</taxon>
        <taxon>Micromonosporaceae</taxon>
        <taxon>Virgisporangium</taxon>
    </lineage>
</organism>
<evidence type="ECO:0000313" key="2">
    <source>
        <dbReference type="EMBL" id="GIJ63097.1"/>
    </source>
</evidence>
<name>A0A8J3ZHN9_9ACTN</name>
<keyword evidence="3" id="KW-1185">Reference proteome</keyword>
<dbReference type="CDD" id="cd00093">
    <property type="entry name" value="HTH_XRE"/>
    <property type="match status" value="1"/>
</dbReference>
<protein>
    <submittedName>
        <fullName evidence="2">Transcriptional regulator</fullName>
    </submittedName>
</protein>
<dbReference type="Proteomes" id="UP000612585">
    <property type="component" value="Unassembled WGS sequence"/>
</dbReference>
<dbReference type="EMBL" id="BOPG01000088">
    <property type="protein sequence ID" value="GIJ63097.1"/>
    <property type="molecule type" value="Genomic_DNA"/>
</dbReference>
<dbReference type="RefSeq" id="WP_204009136.1">
    <property type="nucleotide sequence ID" value="NZ_BOPG01000088.1"/>
</dbReference>
<dbReference type="SMART" id="SM00530">
    <property type="entry name" value="HTH_XRE"/>
    <property type="match status" value="1"/>
</dbReference>
<dbReference type="GO" id="GO:0003677">
    <property type="term" value="F:DNA binding"/>
    <property type="evidence" value="ECO:0007669"/>
    <property type="project" value="InterPro"/>
</dbReference>
<dbReference type="Pfam" id="PF19054">
    <property type="entry name" value="DUF5753"/>
    <property type="match status" value="1"/>
</dbReference>
<dbReference type="Pfam" id="PF13560">
    <property type="entry name" value="HTH_31"/>
    <property type="match status" value="1"/>
</dbReference>
<gene>
    <name evidence="2" type="ORF">Vau01_106130</name>
</gene>
<dbReference type="InterPro" id="IPR010982">
    <property type="entry name" value="Lambda_DNA-bd_dom_sf"/>
</dbReference>
<dbReference type="InterPro" id="IPR001387">
    <property type="entry name" value="Cro/C1-type_HTH"/>
</dbReference>
<evidence type="ECO:0000313" key="3">
    <source>
        <dbReference type="Proteomes" id="UP000612585"/>
    </source>
</evidence>
<dbReference type="AlphaFoldDB" id="A0A8J3ZHN9"/>
<accession>A0A8J3ZHN9</accession>
<proteinExistence type="predicted"/>
<evidence type="ECO:0000259" key="1">
    <source>
        <dbReference type="PROSITE" id="PS50943"/>
    </source>
</evidence>
<reference evidence="2" key="1">
    <citation type="submission" date="2021-01" db="EMBL/GenBank/DDBJ databases">
        <title>Whole genome shotgun sequence of Virgisporangium aurantiacum NBRC 16421.</title>
        <authorList>
            <person name="Komaki H."/>
            <person name="Tamura T."/>
        </authorList>
    </citation>
    <scope>NUCLEOTIDE SEQUENCE</scope>
    <source>
        <strain evidence="2">NBRC 16421</strain>
    </source>
</reference>
<dbReference type="PROSITE" id="PS50943">
    <property type="entry name" value="HTH_CROC1"/>
    <property type="match status" value="1"/>
</dbReference>
<dbReference type="InterPro" id="IPR043917">
    <property type="entry name" value="DUF5753"/>
</dbReference>
<dbReference type="SUPFAM" id="SSF47413">
    <property type="entry name" value="lambda repressor-like DNA-binding domains"/>
    <property type="match status" value="1"/>
</dbReference>
<sequence length="283" mass="30999">MSSPSSSAQAARQALGGRLREIRLDAGLTARALGQLMGRHPAKISRIEHGTTSPSAEDIQAWCVHCNARNQASDLIASLRAVEGMWIEWRRMERTGLRQAQESRRPLYERTRSFRVYSPALVPGIIQTPAYTTAILTAIGRRRSLPDDISEAVAVRMDRQRYLHEGDHRFAVLIEESALRSGIGGIEVMAAQLAHLIVTAALPTVSLGIVPARPDRDAAWTVEGFWIFDDVQVAVELVSGHLTITQPREIEMYAQVYAELAEIAVYGPAARSIITAAIDALGA</sequence>
<dbReference type="Gene3D" id="1.10.260.40">
    <property type="entry name" value="lambda repressor-like DNA-binding domains"/>
    <property type="match status" value="1"/>
</dbReference>